<evidence type="ECO:0000259" key="2">
    <source>
        <dbReference type="Pfam" id="PF05232"/>
    </source>
</evidence>
<evidence type="ECO:0000313" key="3">
    <source>
        <dbReference type="EMBL" id="KGF27956.1"/>
    </source>
</evidence>
<sequence>MTAAQPQKIGQKPFTVRERFVYAFLFEIFGIGISTPLFAWLTGNNMLDMGMIATVIAVMALLWNMLFNSLFDAWLKRHHLSKNIRIRILHAFLFEVGLICFALPFIMWWLNISLWQALTLDIGFILFYLPYTYIYSLIYDTLRKNFWGRLTV</sequence>
<organism evidence="3 4">
    <name type="scientific">Oligella urethralis DNF00040</name>
    <dbReference type="NCBI Taxonomy" id="1401065"/>
    <lineage>
        <taxon>Bacteria</taxon>
        <taxon>Pseudomonadati</taxon>
        <taxon>Pseudomonadota</taxon>
        <taxon>Betaproteobacteria</taxon>
        <taxon>Burkholderiales</taxon>
        <taxon>Alcaligenaceae</taxon>
        <taxon>Oligella</taxon>
    </lineage>
</organism>
<feature type="transmembrane region" description="Helical" evidence="1">
    <location>
        <begin position="88"/>
        <end position="110"/>
    </location>
</feature>
<accession>A0A095Z0P2</accession>
<feature type="domain" description="Chlorhexidine efflux transporter" evidence="2">
    <location>
        <begin position="15"/>
        <end position="77"/>
    </location>
</feature>
<feature type="domain" description="Chlorhexidine efflux transporter" evidence="2">
    <location>
        <begin position="83"/>
        <end position="144"/>
    </location>
</feature>
<evidence type="ECO:0000313" key="4">
    <source>
        <dbReference type="Proteomes" id="UP000029629"/>
    </source>
</evidence>
<reference evidence="3 4" key="1">
    <citation type="submission" date="2014-07" db="EMBL/GenBank/DDBJ databases">
        <authorList>
            <person name="McCorrison J."/>
            <person name="Sanka R."/>
            <person name="Torralba M."/>
            <person name="Gillis M."/>
            <person name="Haft D.H."/>
            <person name="Methe B."/>
            <person name="Sutton G."/>
            <person name="Nelson K.E."/>
        </authorList>
    </citation>
    <scope>NUCLEOTIDE SEQUENCE [LARGE SCALE GENOMIC DNA]</scope>
    <source>
        <strain evidence="3 4">DNF00040</strain>
    </source>
</reference>
<dbReference type="NCBIfam" id="NF033664">
    <property type="entry name" value="PACE_transport"/>
    <property type="match status" value="1"/>
</dbReference>
<dbReference type="InterPro" id="IPR058208">
    <property type="entry name" value="PACE"/>
</dbReference>
<keyword evidence="4" id="KW-1185">Reference proteome</keyword>
<dbReference type="RefSeq" id="WP_018027277.1">
    <property type="nucleotide sequence ID" value="NZ_JRNI01000060.1"/>
</dbReference>
<dbReference type="Proteomes" id="UP000029629">
    <property type="component" value="Unassembled WGS sequence"/>
</dbReference>
<keyword evidence="1" id="KW-0812">Transmembrane</keyword>
<dbReference type="GeneID" id="93428813"/>
<name>A0A095Z0P2_9BURK</name>
<gene>
    <name evidence="3" type="ORF">HMPREF2130_09750</name>
</gene>
<dbReference type="OrthoDB" id="1631120at2"/>
<protein>
    <submittedName>
        <fullName evidence="3">Membrane protein</fullName>
    </submittedName>
</protein>
<dbReference type="InterPro" id="IPR007896">
    <property type="entry name" value="BTP_bacteria"/>
</dbReference>
<dbReference type="Pfam" id="PF05232">
    <property type="entry name" value="BTP"/>
    <property type="match status" value="2"/>
</dbReference>
<feature type="transmembrane region" description="Helical" evidence="1">
    <location>
        <begin position="122"/>
        <end position="139"/>
    </location>
</feature>
<dbReference type="eggNOG" id="COG4125">
    <property type="taxonomic scope" value="Bacteria"/>
</dbReference>
<proteinExistence type="predicted"/>
<feature type="transmembrane region" description="Helical" evidence="1">
    <location>
        <begin position="47"/>
        <end position="67"/>
    </location>
</feature>
<keyword evidence="1" id="KW-0472">Membrane</keyword>
<dbReference type="EMBL" id="JRNI01000060">
    <property type="protein sequence ID" value="KGF27956.1"/>
    <property type="molecule type" value="Genomic_DNA"/>
</dbReference>
<dbReference type="AlphaFoldDB" id="A0A095Z0P2"/>
<keyword evidence="1" id="KW-1133">Transmembrane helix</keyword>
<comment type="caution">
    <text evidence="3">The sequence shown here is derived from an EMBL/GenBank/DDBJ whole genome shotgun (WGS) entry which is preliminary data.</text>
</comment>
<evidence type="ECO:0000256" key="1">
    <source>
        <dbReference type="SAM" id="Phobius"/>
    </source>
</evidence>
<feature type="transmembrane region" description="Helical" evidence="1">
    <location>
        <begin position="20"/>
        <end position="41"/>
    </location>
</feature>